<accession>A0A1V0SB24</accession>
<sequence>METNDDIKKYIRKNYTPKEYTKSIMYIEPENFDINKLTIEASTNDNWIKIIYLYEYKEDIKRNLIFKSEYGKLCCEFKRSKFDFFRFNLNSTENSNLKAVLHNIDIKTIKYIKGKLGLNISSFQLFSSYISNEAVLLDIASTKTIKCKPIMKNNICETKIIIYNSKTKKSKSLEKGIKLEDYEIITTPDDANFVKKISKCKDDNYGGYKIRHLISPQVSIKKDERLKYYSSFKTHHGEIKHNKSNILSVVDRDEINITSDTVNEVTI</sequence>
<protein>
    <submittedName>
        <fullName evidence="1">Uncharacterized protein</fullName>
    </submittedName>
</protein>
<organism evidence="1">
    <name type="scientific">Catovirus CTV1</name>
    <dbReference type="NCBI Taxonomy" id="1977631"/>
    <lineage>
        <taxon>Viruses</taxon>
        <taxon>Varidnaviria</taxon>
        <taxon>Bamfordvirae</taxon>
        <taxon>Nucleocytoviricota</taxon>
        <taxon>Megaviricetes</taxon>
        <taxon>Imitervirales</taxon>
        <taxon>Mimiviridae</taxon>
        <taxon>Klosneuvirinae</taxon>
        <taxon>Catovirus</taxon>
    </lineage>
</organism>
<dbReference type="EMBL" id="KY684083">
    <property type="protein sequence ID" value="ARF08874.1"/>
    <property type="molecule type" value="Genomic_DNA"/>
</dbReference>
<evidence type="ECO:0000313" key="1">
    <source>
        <dbReference type="EMBL" id="ARF08874.1"/>
    </source>
</evidence>
<gene>
    <name evidence="1" type="ORF">Catovirus_1_924</name>
</gene>
<reference evidence="1" key="1">
    <citation type="journal article" date="2017" name="Science">
        <title>Giant viruses with an expanded complement of translation system components.</title>
        <authorList>
            <person name="Schulz F."/>
            <person name="Yutin N."/>
            <person name="Ivanova N.N."/>
            <person name="Ortega D.R."/>
            <person name="Lee T.K."/>
            <person name="Vierheilig J."/>
            <person name="Daims H."/>
            <person name="Horn M."/>
            <person name="Wagner M."/>
            <person name="Jensen G.J."/>
            <person name="Kyrpides N.C."/>
            <person name="Koonin E.V."/>
            <person name="Woyke T."/>
        </authorList>
    </citation>
    <scope>NUCLEOTIDE SEQUENCE</scope>
    <source>
        <strain evidence="1">CTV1</strain>
    </source>
</reference>
<proteinExistence type="predicted"/>
<name>A0A1V0SB24_9VIRU</name>